<feature type="region of interest" description="Disordered" evidence="1">
    <location>
        <begin position="1"/>
        <end position="31"/>
    </location>
</feature>
<accession>A0A8H7AUN4</accession>
<reference evidence="2" key="1">
    <citation type="submission" date="2020-02" db="EMBL/GenBank/DDBJ databases">
        <authorList>
            <person name="Palmer J.M."/>
        </authorList>
    </citation>
    <scope>NUCLEOTIDE SEQUENCE</scope>
    <source>
        <strain evidence="2">EPUS1.4</strain>
        <tissue evidence="2">Thallus</tissue>
    </source>
</reference>
<organism evidence="2 3">
    <name type="scientific">Endocarpon pusillum</name>
    <dbReference type="NCBI Taxonomy" id="364733"/>
    <lineage>
        <taxon>Eukaryota</taxon>
        <taxon>Fungi</taxon>
        <taxon>Dikarya</taxon>
        <taxon>Ascomycota</taxon>
        <taxon>Pezizomycotina</taxon>
        <taxon>Eurotiomycetes</taxon>
        <taxon>Chaetothyriomycetidae</taxon>
        <taxon>Verrucariales</taxon>
        <taxon>Verrucariaceae</taxon>
        <taxon>Endocarpon</taxon>
    </lineage>
</organism>
<keyword evidence="3" id="KW-1185">Reference proteome</keyword>
<proteinExistence type="predicted"/>
<gene>
    <name evidence="2" type="ORF">GJ744_008790</name>
</gene>
<name>A0A8H7AUN4_9EURO</name>
<evidence type="ECO:0000313" key="2">
    <source>
        <dbReference type="EMBL" id="KAF7513496.1"/>
    </source>
</evidence>
<sequence>MSVAKPLKTEPGPRIKDFQTSGGGEASKNEKASAWFEIWPQKTADAESGIAHSRKEI</sequence>
<dbReference type="AlphaFoldDB" id="A0A8H7AUN4"/>
<dbReference type="Proteomes" id="UP000606974">
    <property type="component" value="Unassembled WGS sequence"/>
</dbReference>
<protein>
    <submittedName>
        <fullName evidence="2">Uncharacterized protein</fullName>
    </submittedName>
</protein>
<dbReference type="EMBL" id="JAACFV010000005">
    <property type="protein sequence ID" value="KAF7513496.1"/>
    <property type="molecule type" value="Genomic_DNA"/>
</dbReference>
<evidence type="ECO:0000256" key="1">
    <source>
        <dbReference type="SAM" id="MobiDB-lite"/>
    </source>
</evidence>
<comment type="caution">
    <text evidence="2">The sequence shown here is derived from an EMBL/GenBank/DDBJ whole genome shotgun (WGS) entry which is preliminary data.</text>
</comment>
<evidence type="ECO:0000313" key="3">
    <source>
        <dbReference type="Proteomes" id="UP000606974"/>
    </source>
</evidence>
<feature type="compositionally biased region" description="Basic and acidic residues" evidence="1">
    <location>
        <begin position="7"/>
        <end position="17"/>
    </location>
</feature>